<keyword evidence="3" id="KW-1185">Reference proteome</keyword>
<sequence>MGEVLSALGSVAGLVDGAVRGVADAQQEFGGAYSVLADVLAGHSAPEAGQALAGMAMAAERADDVACLLGSIAGRLTDFVERIRSADGTSVPSGARAARSPVAGRTHPTNIPPPPVDQRDWEWAAQVGAQLTEWKEGHSTEALVFDAAGQDWQVNSGVDTELTAAARVVAETMIANGDVGTAGDAATNQAERTAVRRAATHAETKAAVWAAANGKQFVDVVTNRDFVCGDDYAPGVARKPPGCAQAVAAILPIGYSMRVWRRGVAEPFVIMGAARRADDGGH</sequence>
<dbReference type="AlphaFoldDB" id="A0A7W9KQW8"/>
<proteinExistence type="predicted"/>
<dbReference type="InterPro" id="IPR032724">
    <property type="entry name" value="SCP1.201-like"/>
</dbReference>
<protein>
    <recommendedName>
        <fullName evidence="4">SCP1.201-like deaminase</fullName>
    </recommendedName>
</protein>
<evidence type="ECO:0000313" key="2">
    <source>
        <dbReference type="EMBL" id="MBB5897044.1"/>
    </source>
</evidence>
<dbReference type="Proteomes" id="UP000585638">
    <property type="component" value="Unassembled WGS sequence"/>
</dbReference>
<dbReference type="Pfam" id="PF14428">
    <property type="entry name" value="DddA-like"/>
    <property type="match status" value="1"/>
</dbReference>
<name>A0A7W9KQW8_9PSEU</name>
<dbReference type="EMBL" id="JACHIR010000002">
    <property type="protein sequence ID" value="MBB5897044.1"/>
    <property type="molecule type" value="Genomic_DNA"/>
</dbReference>
<evidence type="ECO:0000256" key="1">
    <source>
        <dbReference type="SAM" id="MobiDB-lite"/>
    </source>
</evidence>
<feature type="region of interest" description="Disordered" evidence="1">
    <location>
        <begin position="90"/>
        <end position="118"/>
    </location>
</feature>
<gene>
    <name evidence="2" type="ORF">BJ998_008303</name>
</gene>
<accession>A0A7W9KQW8</accession>
<reference evidence="2 3" key="1">
    <citation type="submission" date="2020-08" db="EMBL/GenBank/DDBJ databases">
        <title>Sequencing the genomes of 1000 actinobacteria strains.</title>
        <authorList>
            <person name="Klenk H.-P."/>
        </authorList>
    </citation>
    <scope>NUCLEOTIDE SEQUENCE [LARGE SCALE GENOMIC DNA]</scope>
    <source>
        <strain evidence="2 3">DSM 43851</strain>
    </source>
</reference>
<dbReference type="RefSeq" id="WP_184869513.1">
    <property type="nucleotide sequence ID" value="NZ_JACHIR010000002.1"/>
</dbReference>
<organism evidence="2 3">
    <name type="scientific">Kutzneria kofuensis</name>
    <dbReference type="NCBI Taxonomy" id="103725"/>
    <lineage>
        <taxon>Bacteria</taxon>
        <taxon>Bacillati</taxon>
        <taxon>Actinomycetota</taxon>
        <taxon>Actinomycetes</taxon>
        <taxon>Pseudonocardiales</taxon>
        <taxon>Pseudonocardiaceae</taxon>
        <taxon>Kutzneria</taxon>
    </lineage>
</organism>
<evidence type="ECO:0000313" key="3">
    <source>
        <dbReference type="Proteomes" id="UP000585638"/>
    </source>
</evidence>
<comment type="caution">
    <text evidence="2">The sequence shown here is derived from an EMBL/GenBank/DDBJ whole genome shotgun (WGS) entry which is preliminary data.</text>
</comment>
<evidence type="ECO:0008006" key="4">
    <source>
        <dbReference type="Google" id="ProtNLM"/>
    </source>
</evidence>